<reference evidence="2" key="1">
    <citation type="submission" date="2020-05" db="EMBL/GenBank/DDBJ databases">
        <authorList>
            <person name="Chiriac C."/>
            <person name="Salcher M."/>
            <person name="Ghai R."/>
            <person name="Kavagutti S V."/>
        </authorList>
    </citation>
    <scope>NUCLEOTIDE SEQUENCE</scope>
</reference>
<dbReference type="Gene3D" id="3.40.50.2300">
    <property type="match status" value="1"/>
</dbReference>
<dbReference type="InterPro" id="IPR036196">
    <property type="entry name" value="Ptyr_pPase_sf"/>
</dbReference>
<feature type="domain" description="Phosphotyrosine protein phosphatase I" evidence="1">
    <location>
        <begin position="23"/>
        <end position="191"/>
    </location>
</feature>
<proteinExistence type="predicted"/>
<organism evidence="2">
    <name type="scientific">freshwater metagenome</name>
    <dbReference type="NCBI Taxonomy" id="449393"/>
    <lineage>
        <taxon>unclassified sequences</taxon>
        <taxon>metagenomes</taxon>
        <taxon>ecological metagenomes</taxon>
    </lineage>
</organism>
<dbReference type="SMART" id="SM00226">
    <property type="entry name" value="LMWPc"/>
    <property type="match status" value="1"/>
</dbReference>
<dbReference type="SUPFAM" id="SSF52788">
    <property type="entry name" value="Phosphotyrosine protein phosphatases I"/>
    <property type="match status" value="1"/>
</dbReference>
<sequence>MSSKEFFSPNGFLCRQQLAFLSMKIVTLCTGNVARSVMLGYMLETLAESQGWSWEIRTAGTFAIENQGMSSRTFQSLSELEELGEYDFAKHRSRQITDEDVQWADVVFASEADHVRFVRTKHAHGAHKVVQLKHFVATAPLDGPLGERVGAVSELAPDVIWDVVDPAGGDQAMYDATAQELWDLTQALGVLLAEEYDPSL</sequence>
<protein>
    <submittedName>
        <fullName evidence="2">Unannotated protein</fullName>
    </submittedName>
</protein>
<accession>A0A6J7DPE6</accession>
<dbReference type="AlphaFoldDB" id="A0A6J7DPE6"/>
<evidence type="ECO:0000313" key="2">
    <source>
        <dbReference type="EMBL" id="CAB4872842.1"/>
    </source>
</evidence>
<dbReference type="PANTHER" id="PTHR11717:SF31">
    <property type="entry name" value="LOW MOLECULAR WEIGHT PROTEIN-TYROSINE-PHOSPHATASE ETP-RELATED"/>
    <property type="match status" value="1"/>
</dbReference>
<dbReference type="EMBL" id="CAFBLN010000035">
    <property type="protein sequence ID" value="CAB4872842.1"/>
    <property type="molecule type" value="Genomic_DNA"/>
</dbReference>
<dbReference type="PANTHER" id="PTHR11717">
    <property type="entry name" value="LOW MOLECULAR WEIGHT PROTEIN TYROSINE PHOSPHATASE"/>
    <property type="match status" value="1"/>
</dbReference>
<dbReference type="InterPro" id="IPR050438">
    <property type="entry name" value="LMW_PTPase"/>
</dbReference>
<dbReference type="InterPro" id="IPR023485">
    <property type="entry name" value="Ptyr_pPase"/>
</dbReference>
<dbReference type="GO" id="GO:0004725">
    <property type="term" value="F:protein tyrosine phosphatase activity"/>
    <property type="evidence" value="ECO:0007669"/>
    <property type="project" value="TreeGrafter"/>
</dbReference>
<gene>
    <name evidence="2" type="ORF">UFOPK3381_00911</name>
</gene>
<dbReference type="Pfam" id="PF01451">
    <property type="entry name" value="LMWPc"/>
    <property type="match status" value="1"/>
</dbReference>
<evidence type="ECO:0000259" key="1">
    <source>
        <dbReference type="SMART" id="SM00226"/>
    </source>
</evidence>
<name>A0A6J7DPE6_9ZZZZ</name>